<feature type="domain" description="SERRATE/Ars2 N-terminal" evidence="2">
    <location>
        <begin position="126"/>
        <end position="168"/>
    </location>
</feature>
<reference evidence="3" key="1">
    <citation type="submission" date="2013-04" db="EMBL/GenBank/DDBJ databases">
        <authorList>
            <person name="Qu J."/>
            <person name="Murali S.C."/>
            <person name="Bandaranaike D."/>
            <person name="Bellair M."/>
            <person name="Blankenburg K."/>
            <person name="Chao H."/>
            <person name="Dinh H."/>
            <person name="Doddapaneni H."/>
            <person name="Downs B."/>
            <person name="Dugan-Rocha S."/>
            <person name="Elkadiri S."/>
            <person name="Gnanaolivu R.D."/>
            <person name="Hernandez B."/>
            <person name="Javaid M."/>
            <person name="Jayaseelan J.C."/>
            <person name="Lee S."/>
            <person name="Li M."/>
            <person name="Ming W."/>
            <person name="Munidasa M."/>
            <person name="Muniz J."/>
            <person name="Nguyen L."/>
            <person name="Ongeri F."/>
            <person name="Osuji N."/>
            <person name="Pu L.-L."/>
            <person name="Puazo M."/>
            <person name="Qu C."/>
            <person name="Quiroz J."/>
            <person name="Raj R."/>
            <person name="Weissenberger G."/>
            <person name="Xin Y."/>
            <person name="Zou X."/>
            <person name="Han Y."/>
            <person name="Richards S."/>
            <person name="Worley K."/>
            <person name="Muzny D."/>
            <person name="Gibbs R."/>
        </authorList>
    </citation>
    <scope>NUCLEOTIDE SEQUENCE</scope>
    <source>
        <strain evidence="3">Sampled in the wild</strain>
    </source>
</reference>
<dbReference type="InterPro" id="IPR021933">
    <property type="entry name" value="SERRATE/Ars2_N"/>
</dbReference>
<sequence>MGGGRMGGGRGGDGGGSRYSPPNPHPSSHPRSNPHDHISPPLKRARVSEWEDRRYGGGHDTGYSSYGSAWSHEGSYGSHMGYGGGGGYGGQRGSDMAGMSGSMSGGGGVSEVAGGQTQPPMLSFKAYLATQDDNITDEEAIRKYNEYKMEFRRQQLNEFFVAHKEEEW</sequence>
<feature type="compositionally biased region" description="Gly residues" evidence="1">
    <location>
        <begin position="1"/>
        <end position="17"/>
    </location>
</feature>
<name>A0A8K0JYR8_LADFU</name>
<feature type="compositionally biased region" description="Gly residues" evidence="1">
    <location>
        <begin position="80"/>
        <end position="92"/>
    </location>
</feature>
<evidence type="ECO:0000259" key="2">
    <source>
        <dbReference type="Pfam" id="PF12066"/>
    </source>
</evidence>
<dbReference type="PANTHER" id="PTHR13165">
    <property type="entry name" value="ARSENITE-RESISTANCE PROTEIN 2"/>
    <property type="match status" value="1"/>
</dbReference>
<feature type="compositionally biased region" description="Basic and acidic residues" evidence="1">
    <location>
        <begin position="46"/>
        <end position="57"/>
    </location>
</feature>
<comment type="caution">
    <text evidence="3">The sequence shown here is derived from an EMBL/GenBank/DDBJ whole genome shotgun (WGS) entry which is preliminary data.</text>
</comment>
<evidence type="ECO:0000313" key="4">
    <source>
        <dbReference type="Proteomes" id="UP000792457"/>
    </source>
</evidence>
<organism evidence="3 4">
    <name type="scientific">Ladona fulva</name>
    <name type="common">Scarce chaser dragonfly</name>
    <name type="synonym">Libellula fulva</name>
    <dbReference type="NCBI Taxonomy" id="123851"/>
    <lineage>
        <taxon>Eukaryota</taxon>
        <taxon>Metazoa</taxon>
        <taxon>Ecdysozoa</taxon>
        <taxon>Arthropoda</taxon>
        <taxon>Hexapoda</taxon>
        <taxon>Insecta</taxon>
        <taxon>Pterygota</taxon>
        <taxon>Palaeoptera</taxon>
        <taxon>Odonata</taxon>
        <taxon>Epiprocta</taxon>
        <taxon>Anisoptera</taxon>
        <taxon>Libelluloidea</taxon>
        <taxon>Libellulidae</taxon>
        <taxon>Ladona</taxon>
    </lineage>
</organism>
<keyword evidence="4" id="KW-1185">Reference proteome</keyword>
<protein>
    <recommendedName>
        <fullName evidence="2">SERRATE/Ars2 N-terminal domain-containing protein</fullName>
    </recommendedName>
</protein>
<dbReference type="AlphaFoldDB" id="A0A8K0JYR8"/>
<dbReference type="GO" id="GO:0031053">
    <property type="term" value="P:primary miRNA processing"/>
    <property type="evidence" value="ECO:0007669"/>
    <property type="project" value="TreeGrafter"/>
</dbReference>
<dbReference type="InterPro" id="IPR039727">
    <property type="entry name" value="SE/Ars2"/>
</dbReference>
<evidence type="ECO:0000256" key="1">
    <source>
        <dbReference type="SAM" id="MobiDB-lite"/>
    </source>
</evidence>
<dbReference type="OrthoDB" id="342064at2759"/>
<dbReference type="EMBL" id="KZ308196">
    <property type="protein sequence ID" value="KAG8224427.1"/>
    <property type="molecule type" value="Genomic_DNA"/>
</dbReference>
<reference evidence="3" key="2">
    <citation type="submission" date="2017-10" db="EMBL/GenBank/DDBJ databases">
        <title>Ladona fulva Genome sequencing and assembly.</title>
        <authorList>
            <person name="Murali S."/>
            <person name="Richards S."/>
            <person name="Bandaranaike D."/>
            <person name="Bellair M."/>
            <person name="Blankenburg K."/>
            <person name="Chao H."/>
            <person name="Dinh H."/>
            <person name="Doddapaneni H."/>
            <person name="Dugan-Rocha S."/>
            <person name="Elkadiri S."/>
            <person name="Gnanaolivu R."/>
            <person name="Hernandez B."/>
            <person name="Skinner E."/>
            <person name="Javaid M."/>
            <person name="Lee S."/>
            <person name="Li M."/>
            <person name="Ming W."/>
            <person name="Munidasa M."/>
            <person name="Muniz J."/>
            <person name="Nguyen L."/>
            <person name="Hughes D."/>
            <person name="Osuji N."/>
            <person name="Pu L.-L."/>
            <person name="Puazo M."/>
            <person name="Qu C."/>
            <person name="Quiroz J."/>
            <person name="Raj R."/>
            <person name="Weissenberger G."/>
            <person name="Xin Y."/>
            <person name="Zou X."/>
            <person name="Han Y."/>
            <person name="Worley K."/>
            <person name="Muzny D."/>
            <person name="Gibbs R."/>
        </authorList>
    </citation>
    <scope>NUCLEOTIDE SEQUENCE</scope>
    <source>
        <strain evidence="3">Sampled in the wild</strain>
    </source>
</reference>
<dbReference type="Pfam" id="PF12066">
    <property type="entry name" value="SERRATE_Ars2_N"/>
    <property type="match status" value="1"/>
</dbReference>
<evidence type="ECO:0000313" key="3">
    <source>
        <dbReference type="EMBL" id="KAG8224427.1"/>
    </source>
</evidence>
<dbReference type="Proteomes" id="UP000792457">
    <property type="component" value="Unassembled WGS sequence"/>
</dbReference>
<accession>A0A8K0JYR8</accession>
<feature type="compositionally biased region" description="Low complexity" evidence="1">
    <location>
        <begin position="93"/>
        <end position="102"/>
    </location>
</feature>
<gene>
    <name evidence="3" type="ORF">J437_LFUL001377</name>
</gene>
<dbReference type="PANTHER" id="PTHR13165:SF0">
    <property type="entry name" value="SERRATE RNA EFFECTOR MOLECULE HOMOLOG"/>
    <property type="match status" value="1"/>
</dbReference>
<dbReference type="GO" id="GO:0016604">
    <property type="term" value="C:nuclear body"/>
    <property type="evidence" value="ECO:0007669"/>
    <property type="project" value="TreeGrafter"/>
</dbReference>
<proteinExistence type="predicted"/>
<feature type="region of interest" description="Disordered" evidence="1">
    <location>
        <begin position="1"/>
        <end position="117"/>
    </location>
</feature>